<sequence length="125" mass="14005">MAPLDHIGQRSNSSIYFHRFLFSGLLILPGKAAPRPFSSRVSGHCRGARGQSVEERERGLVPVCSKKWLGVLGAKYPTPWLRSKAMTWPLSSPSTLEEGRERWNKTMEHFFIVDHRIASGGVLMG</sequence>
<comment type="caution">
    <text evidence="1">The sequence shown here is derived from an EMBL/GenBank/DDBJ whole genome shotgun (WGS) entry which is preliminary data.</text>
</comment>
<dbReference type="EMBL" id="BMAW01054336">
    <property type="protein sequence ID" value="GFS95897.1"/>
    <property type="molecule type" value="Genomic_DNA"/>
</dbReference>
<dbReference type="Proteomes" id="UP000887013">
    <property type="component" value="Unassembled WGS sequence"/>
</dbReference>
<reference evidence="1" key="1">
    <citation type="submission" date="2020-08" db="EMBL/GenBank/DDBJ databases">
        <title>Multicomponent nature underlies the extraordinary mechanical properties of spider dragline silk.</title>
        <authorList>
            <person name="Kono N."/>
            <person name="Nakamura H."/>
            <person name="Mori M."/>
            <person name="Yoshida Y."/>
            <person name="Ohtoshi R."/>
            <person name="Malay A.D."/>
            <person name="Moran D.A.P."/>
            <person name="Tomita M."/>
            <person name="Numata K."/>
            <person name="Arakawa K."/>
        </authorList>
    </citation>
    <scope>NUCLEOTIDE SEQUENCE</scope>
</reference>
<evidence type="ECO:0000313" key="1">
    <source>
        <dbReference type="EMBL" id="GFS95897.1"/>
    </source>
</evidence>
<protein>
    <submittedName>
        <fullName evidence="1">Uncharacterized protein</fullName>
    </submittedName>
</protein>
<organism evidence="1 2">
    <name type="scientific">Nephila pilipes</name>
    <name type="common">Giant wood spider</name>
    <name type="synonym">Nephila maculata</name>
    <dbReference type="NCBI Taxonomy" id="299642"/>
    <lineage>
        <taxon>Eukaryota</taxon>
        <taxon>Metazoa</taxon>
        <taxon>Ecdysozoa</taxon>
        <taxon>Arthropoda</taxon>
        <taxon>Chelicerata</taxon>
        <taxon>Arachnida</taxon>
        <taxon>Araneae</taxon>
        <taxon>Araneomorphae</taxon>
        <taxon>Entelegynae</taxon>
        <taxon>Araneoidea</taxon>
        <taxon>Nephilidae</taxon>
        <taxon>Nephila</taxon>
    </lineage>
</organism>
<accession>A0A8X6TDA1</accession>
<gene>
    <name evidence="1" type="ORF">NPIL_109491</name>
</gene>
<evidence type="ECO:0000313" key="2">
    <source>
        <dbReference type="Proteomes" id="UP000887013"/>
    </source>
</evidence>
<dbReference type="AlphaFoldDB" id="A0A8X6TDA1"/>
<keyword evidence="2" id="KW-1185">Reference proteome</keyword>
<name>A0A8X6TDA1_NEPPI</name>
<proteinExistence type="predicted"/>